<dbReference type="Proteomes" id="UP000190827">
    <property type="component" value="Unassembled WGS sequence"/>
</dbReference>
<feature type="transmembrane region" description="Helical" evidence="6">
    <location>
        <begin position="96"/>
        <end position="120"/>
    </location>
</feature>
<evidence type="ECO:0000256" key="5">
    <source>
        <dbReference type="ARBA" id="ARBA00023136"/>
    </source>
</evidence>
<dbReference type="PANTHER" id="PTHR30250">
    <property type="entry name" value="PST FAMILY PREDICTED COLANIC ACID TRANSPORTER"/>
    <property type="match status" value="1"/>
</dbReference>
<keyword evidence="5 6" id="KW-0472">Membrane</keyword>
<feature type="transmembrane region" description="Helical" evidence="6">
    <location>
        <begin position="20"/>
        <end position="38"/>
    </location>
</feature>
<feature type="transmembrane region" description="Helical" evidence="6">
    <location>
        <begin position="349"/>
        <end position="368"/>
    </location>
</feature>
<feature type="transmembrane region" description="Helical" evidence="6">
    <location>
        <begin position="380"/>
        <end position="400"/>
    </location>
</feature>
<feature type="transmembrane region" description="Helical" evidence="6">
    <location>
        <begin position="132"/>
        <end position="155"/>
    </location>
</feature>
<sequence>MARGRGGIWASVSQTAVAKILVMGLSGVLGIFTSRMIIEHFGSGAYAQYGLLTSLPALLPFADLGIAAVVINAIAGSDDPKRDLQVRRSIVTAFRILTVSGAVIMLVAILITVLDLWPAILGNGLAPDGGSVAAFLCLATFGLVLPMTVGQRILIGVGKTSTQVATQAIAAPAIFLGVWLFVVTGFDGGSFVAVLSYAASGVVAAVCLILAARSISPQVWQAMKEVPKLRSAPGVPAFALAWPMVVQMIALPIAMQTDRLLLSHLTTGPELAQYNLATQLFGLVIQTIGAAGLALWPIYAKARSAKRVESPLVPTLWFLGGGLALAVVLAAISPWIAGFVSDGEITLGWPILVSYVVFVALQAAKYPVGMYMTDAKGLQFQVLPILVMVPLNLGLSWALIPVLGAAGPIVGSAVAVAICQVVPNLWYVQRDLAKRRRLAAEAEPVDVAH</sequence>
<accession>A0ABY1LKU9</accession>
<keyword evidence="8" id="KW-1185">Reference proteome</keyword>
<feature type="transmembrane region" description="Helical" evidence="6">
    <location>
        <begin position="316"/>
        <end position="337"/>
    </location>
</feature>
<dbReference type="Pfam" id="PF01943">
    <property type="entry name" value="Polysacc_synt"/>
    <property type="match status" value="1"/>
</dbReference>
<dbReference type="EMBL" id="FUZO01000001">
    <property type="protein sequence ID" value="SKC46512.1"/>
    <property type="molecule type" value="Genomic_DNA"/>
</dbReference>
<keyword evidence="2" id="KW-1003">Cell membrane</keyword>
<feature type="transmembrane region" description="Helical" evidence="6">
    <location>
        <begin position="274"/>
        <end position="296"/>
    </location>
</feature>
<keyword evidence="3 6" id="KW-0812">Transmembrane</keyword>
<keyword evidence="4 6" id="KW-1133">Transmembrane helix</keyword>
<comment type="subcellular location">
    <subcellularLocation>
        <location evidence="1">Cell membrane</location>
        <topology evidence="1">Multi-pass membrane protein</topology>
    </subcellularLocation>
</comment>
<comment type="caution">
    <text evidence="7">The sequence shown here is derived from an EMBL/GenBank/DDBJ whole genome shotgun (WGS) entry which is preliminary data.</text>
</comment>
<dbReference type="InterPro" id="IPR050833">
    <property type="entry name" value="Poly_Biosynth_Transport"/>
</dbReference>
<reference evidence="7 8" key="1">
    <citation type="submission" date="2017-02" db="EMBL/GenBank/DDBJ databases">
        <authorList>
            <person name="Varghese N."/>
            <person name="Submissions S."/>
        </authorList>
    </citation>
    <scope>NUCLEOTIDE SEQUENCE [LARGE SCALE GENOMIC DNA]</scope>
    <source>
        <strain evidence="7 8">VKM Ac-1787</strain>
    </source>
</reference>
<dbReference type="PANTHER" id="PTHR30250:SF11">
    <property type="entry name" value="O-ANTIGEN TRANSPORTER-RELATED"/>
    <property type="match status" value="1"/>
</dbReference>
<gene>
    <name evidence="7" type="ORF">SAMN06295973_1181</name>
</gene>
<name>A0ABY1LKU9_9MICO</name>
<organism evidence="7 8">
    <name type="scientific">Plantibacter cousiniae</name>
    <name type="common">nom. nud.</name>
    <dbReference type="NCBI Taxonomy" id="199709"/>
    <lineage>
        <taxon>Bacteria</taxon>
        <taxon>Bacillati</taxon>
        <taxon>Actinomycetota</taxon>
        <taxon>Actinomycetes</taxon>
        <taxon>Micrococcales</taxon>
        <taxon>Microbacteriaceae</taxon>
        <taxon>Plantibacter</taxon>
    </lineage>
</organism>
<evidence type="ECO:0000256" key="3">
    <source>
        <dbReference type="ARBA" id="ARBA00022692"/>
    </source>
</evidence>
<dbReference type="InterPro" id="IPR002797">
    <property type="entry name" value="Polysacc_synth"/>
</dbReference>
<protein>
    <submittedName>
        <fullName evidence="7">Membrane protein involved in the export of O-antigen and teichoic acid</fullName>
    </submittedName>
</protein>
<evidence type="ECO:0000256" key="2">
    <source>
        <dbReference type="ARBA" id="ARBA00022475"/>
    </source>
</evidence>
<feature type="transmembrane region" description="Helical" evidence="6">
    <location>
        <begin position="233"/>
        <end position="254"/>
    </location>
</feature>
<evidence type="ECO:0000256" key="4">
    <source>
        <dbReference type="ARBA" id="ARBA00022989"/>
    </source>
</evidence>
<feature type="transmembrane region" description="Helical" evidence="6">
    <location>
        <begin position="192"/>
        <end position="212"/>
    </location>
</feature>
<evidence type="ECO:0000313" key="7">
    <source>
        <dbReference type="EMBL" id="SKC46512.1"/>
    </source>
</evidence>
<evidence type="ECO:0000256" key="6">
    <source>
        <dbReference type="SAM" id="Phobius"/>
    </source>
</evidence>
<evidence type="ECO:0000313" key="8">
    <source>
        <dbReference type="Proteomes" id="UP000190827"/>
    </source>
</evidence>
<feature type="transmembrane region" description="Helical" evidence="6">
    <location>
        <begin position="167"/>
        <end position="186"/>
    </location>
</feature>
<dbReference type="RefSeq" id="WP_079705122.1">
    <property type="nucleotide sequence ID" value="NZ_FUZO01000001.1"/>
</dbReference>
<evidence type="ECO:0000256" key="1">
    <source>
        <dbReference type="ARBA" id="ARBA00004651"/>
    </source>
</evidence>
<proteinExistence type="predicted"/>
<feature type="transmembrane region" description="Helical" evidence="6">
    <location>
        <begin position="406"/>
        <end position="428"/>
    </location>
</feature>
<feature type="transmembrane region" description="Helical" evidence="6">
    <location>
        <begin position="58"/>
        <end position="75"/>
    </location>
</feature>